<evidence type="ECO:0000313" key="19">
    <source>
        <dbReference type="Proteomes" id="UP000276587"/>
    </source>
</evidence>
<dbReference type="InterPro" id="IPR011662">
    <property type="entry name" value="Secretin/TonB_short_N"/>
</dbReference>
<keyword evidence="9" id="KW-0406">Ion transport</keyword>
<keyword evidence="13 14" id="KW-0998">Cell outer membrane</keyword>
<dbReference type="PROSITE" id="PS52016">
    <property type="entry name" value="TONB_DEPENDENT_REC_3"/>
    <property type="match status" value="1"/>
</dbReference>
<comment type="subcellular location">
    <subcellularLocation>
        <location evidence="1 14">Cell outer membrane</location>
        <topology evidence="1 14">Multi-pass membrane protein</topology>
    </subcellularLocation>
</comment>
<dbReference type="Gene3D" id="3.55.50.30">
    <property type="match status" value="1"/>
</dbReference>
<feature type="chain" id="PRO_5018234971" description="Secretin/TonB short N-terminal domain-containing protein" evidence="16">
    <location>
        <begin position="29"/>
        <end position="815"/>
    </location>
</feature>
<keyword evidence="11 14" id="KW-0472">Membrane</keyword>
<evidence type="ECO:0000256" key="16">
    <source>
        <dbReference type="SAM" id="SignalP"/>
    </source>
</evidence>
<dbReference type="InterPro" id="IPR037066">
    <property type="entry name" value="Plug_dom_sf"/>
</dbReference>
<dbReference type="InterPro" id="IPR039426">
    <property type="entry name" value="TonB-dep_rcpt-like"/>
</dbReference>
<name>A0A3M4B933_PSEMA</name>
<evidence type="ECO:0000313" key="18">
    <source>
        <dbReference type="EMBL" id="RMP15014.1"/>
    </source>
</evidence>
<evidence type="ECO:0000256" key="3">
    <source>
        <dbReference type="ARBA" id="ARBA00022448"/>
    </source>
</evidence>
<dbReference type="Pfam" id="PF07660">
    <property type="entry name" value="STN"/>
    <property type="match status" value="1"/>
</dbReference>
<evidence type="ECO:0000256" key="7">
    <source>
        <dbReference type="ARBA" id="ARBA00022729"/>
    </source>
</evidence>
<dbReference type="AlphaFoldDB" id="A0A3M4B933"/>
<dbReference type="Pfam" id="PF00593">
    <property type="entry name" value="TonB_dep_Rec_b-barrel"/>
    <property type="match status" value="1"/>
</dbReference>
<dbReference type="GO" id="GO:0009279">
    <property type="term" value="C:cell outer membrane"/>
    <property type="evidence" value="ECO:0007669"/>
    <property type="project" value="UniProtKB-SubCell"/>
</dbReference>
<dbReference type="NCBIfam" id="TIGR01783">
    <property type="entry name" value="TonB-siderophor"/>
    <property type="match status" value="1"/>
</dbReference>
<dbReference type="InterPro" id="IPR000531">
    <property type="entry name" value="Beta-barrel_TonB"/>
</dbReference>
<dbReference type="RefSeq" id="WP_064054337.1">
    <property type="nucleotide sequence ID" value="NZ_RBPW01000007.1"/>
</dbReference>
<dbReference type="CDD" id="cd01347">
    <property type="entry name" value="ligand_gated_channel"/>
    <property type="match status" value="1"/>
</dbReference>
<keyword evidence="5" id="KW-0410">Iron transport</keyword>
<comment type="similarity">
    <text evidence="2 14 15">Belongs to the TonB-dependent receptor family.</text>
</comment>
<accession>A0A3M4B933</accession>
<evidence type="ECO:0000256" key="11">
    <source>
        <dbReference type="ARBA" id="ARBA00023136"/>
    </source>
</evidence>
<keyword evidence="3 14" id="KW-0813">Transport</keyword>
<keyword evidence="19" id="KW-1185">Reference proteome</keyword>
<dbReference type="Pfam" id="PF07715">
    <property type="entry name" value="Plug"/>
    <property type="match status" value="1"/>
</dbReference>
<dbReference type="PANTHER" id="PTHR32552:SF74">
    <property type="entry name" value="HYDROXAMATE SIDEROPHORE RECEPTOR FHUE"/>
    <property type="match status" value="1"/>
</dbReference>
<evidence type="ECO:0000256" key="8">
    <source>
        <dbReference type="ARBA" id="ARBA00023004"/>
    </source>
</evidence>
<evidence type="ECO:0000256" key="4">
    <source>
        <dbReference type="ARBA" id="ARBA00022452"/>
    </source>
</evidence>
<dbReference type="GO" id="GO:0038023">
    <property type="term" value="F:signaling receptor activity"/>
    <property type="evidence" value="ECO:0007669"/>
    <property type="project" value="InterPro"/>
</dbReference>
<comment type="caution">
    <text evidence="18">The sequence shown here is derived from an EMBL/GenBank/DDBJ whole genome shotgun (WGS) entry which is preliminary data.</text>
</comment>
<protein>
    <recommendedName>
        <fullName evidence="17">Secretin/TonB short N-terminal domain-containing protein</fullName>
    </recommendedName>
</protein>
<evidence type="ECO:0000259" key="17">
    <source>
        <dbReference type="SMART" id="SM00965"/>
    </source>
</evidence>
<evidence type="ECO:0000256" key="13">
    <source>
        <dbReference type="ARBA" id="ARBA00023237"/>
    </source>
</evidence>
<evidence type="ECO:0000256" key="9">
    <source>
        <dbReference type="ARBA" id="ARBA00023065"/>
    </source>
</evidence>
<keyword evidence="8" id="KW-0408">Iron</keyword>
<keyword evidence="12" id="KW-0675">Receptor</keyword>
<evidence type="ECO:0000256" key="12">
    <source>
        <dbReference type="ARBA" id="ARBA00023170"/>
    </source>
</evidence>
<evidence type="ECO:0000256" key="1">
    <source>
        <dbReference type="ARBA" id="ARBA00004571"/>
    </source>
</evidence>
<keyword evidence="6 14" id="KW-0812">Transmembrane</keyword>
<evidence type="ECO:0000256" key="10">
    <source>
        <dbReference type="ARBA" id="ARBA00023077"/>
    </source>
</evidence>
<dbReference type="PANTHER" id="PTHR32552">
    <property type="entry name" value="FERRICHROME IRON RECEPTOR-RELATED"/>
    <property type="match status" value="1"/>
</dbReference>
<proteinExistence type="inferred from homology"/>
<sequence>MAHQFAARPLLALAISLACGTAPLYLQAAESTQAQAYRFDIPGQSLDGALAAFSAVTRVQVLVSGELTQGVMSPGVSGNLGQREALGQLLGGTGLSAAFINADTVTLEKRVDTGGALEVGATTISAERLGATTEGTGSYTTGAVTLGKGEQKLKDIPQSVSVMTRKQMDDQNTTKLSEVVKRTPGLTATKSPGPGMFIFSRGFEVGTLQYDGVGIPRNTYALGSYLTENMAIYDRVETLRGPAALLQGANSPGGTMNLVRKRGQQAPTVTITAKAGSWDHYGTQVDAGGPLNTEGTLRGRFVADYDTTDSFVDYAGGWNQTVYAAVDYDFTPDTTVGVGISNQKGHSRPNFMSLPRYANGSDIGLSRSTFVGASWNRNVNNQTQVFADIEHRFNDDWKVKAALVAMDEHNDATYQATWDTIPNPGDTGTVRYVDWVTDFNTKSRGVDVYVDGKFEGLGFQQEMILGANYSKLTTDDFWARAATPGADIFNIDHNRPQRDRNQLFQAGNATKSWYDIRQKGIYGTWRVKVADPLTLILGARTSWYDYSYRDESGFQGVYGDPTRSTTHSNGHVTPYAGLVYALNEQWSAYASYTDAFEPQTNLTTSLTVLKPIEGQNYELGLKGELADGRLNTSFALFRYDQENRAAQDLQGGKVCGGWYCSLASGKVRSQGFEATLSGEVLPGLQLVSSYTYNTTKFLKDDTYEGKIFSTWTPKHLLKVWGDYQLPGDWNNVSVGAGVTAQSSTVAYDRTFSVPGNALWDSRVAYKINQEFTVAANLNNMFDKKYYIPAYNANWGSNYYGDPRNVMFTMTYTPQF</sequence>
<keyword evidence="7 16" id="KW-0732">Signal</keyword>
<evidence type="ECO:0000256" key="2">
    <source>
        <dbReference type="ARBA" id="ARBA00009810"/>
    </source>
</evidence>
<evidence type="ECO:0000256" key="14">
    <source>
        <dbReference type="PROSITE-ProRule" id="PRU01360"/>
    </source>
</evidence>
<reference evidence="18 19" key="1">
    <citation type="submission" date="2018-08" db="EMBL/GenBank/DDBJ databases">
        <title>Recombination of ecologically and evolutionarily significant loci maintains genetic cohesion in the Pseudomonas syringae species complex.</title>
        <authorList>
            <person name="Dillon M."/>
            <person name="Thakur S."/>
            <person name="Almeida R.N.D."/>
            <person name="Weir B.S."/>
            <person name="Guttman D.S."/>
        </authorList>
    </citation>
    <scope>NUCLEOTIDE SEQUENCE [LARGE SCALE GENOMIC DNA]</scope>
    <source>
        <strain evidence="18 19">ICMP 3555</strain>
    </source>
</reference>
<dbReference type="SUPFAM" id="SSF56935">
    <property type="entry name" value="Porins"/>
    <property type="match status" value="1"/>
</dbReference>
<dbReference type="GO" id="GO:0015891">
    <property type="term" value="P:siderophore transport"/>
    <property type="evidence" value="ECO:0007669"/>
    <property type="project" value="InterPro"/>
</dbReference>
<dbReference type="Gene3D" id="2.170.130.10">
    <property type="entry name" value="TonB-dependent receptor, plug domain"/>
    <property type="match status" value="1"/>
</dbReference>
<dbReference type="EMBL" id="RBQF01000018">
    <property type="protein sequence ID" value="RMP15014.1"/>
    <property type="molecule type" value="Genomic_DNA"/>
</dbReference>
<dbReference type="SMART" id="SM00965">
    <property type="entry name" value="STN"/>
    <property type="match status" value="1"/>
</dbReference>
<dbReference type="InterPro" id="IPR036942">
    <property type="entry name" value="Beta-barrel_TonB_sf"/>
</dbReference>
<feature type="signal peptide" evidence="16">
    <location>
        <begin position="1"/>
        <end position="28"/>
    </location>
</feature>
<organism evidence="18 19">
    <name type="scientific">Pseudomonas marginalis pv. marginalis</name>
    <dbReference type="NCBI Taxonomy" id="97473"/>
    <lineage>
        <taxon>Bacteria</taxon>
        <taxon>Pseudomonadati</taxon>
        <taxon>Pseudomonadota</taxon>
        <taxon>Gammaproteobacteria</taxon>
        <taxon>Pseudomonadales</taxon>
        <taxon>Pseudomonadaceae</taxon>
        <taxon>Pseudomonas</taxon>
    </lineage>
</organism>
<dbReference type="InterPro" id="IPR010105">
    <property type="entry name" value="TonB_sidphr_rcpt"/>
</dbReference>
<evidence type="ECO:0000256" key="6">
    <source>
        <dbReference type="ARBA" id="ARBA00022692"/>
    </source>
</evidence>
<dbReference type="FunFam" id="2.170.130.10:FF:000010">
    <property type="entry name" value="Ferripyoverdine receptor"/>
    <property type="match status" value="1"/>
</dbReference>
<dbReference type="Proteomes" id="UP000276587">
    <property type="component" value="Unassembled WGS sequence"/>
</dbReference>
<gene>
    <name evidence="18" type="ORF">ALQ29_02084</name>
</gene>
<dbReference type="GO" id="GO:0015344">
    <property type="term" value="F:siderophore uptake transmembrane transporter activity"/>
    <property type="evidence" value="ECO:0007669"/>
    <property type="project" value="TreeGrafter"/>
</dbReference>
<dbReference type="Gene3D" id="2.40.170.20">
    <property type="entry name" value="TonB-dependent receptor, beta-barrel domain"/>
    <property type="match status" value="1"/>
</dbReference>
<keyword evidence="4 14" id="KW-1134">Transmembrane beta strand</keyword>
<evidence type="ECO:0000256" key="15">
    <source>
        <dbReference type="RuleBase" id="RU003357"/>
    </source>
</evidence>
<dbReference type="InterPro" id="IPR012910">
    <property type="entry name" value="Plug_dom"/>
</dbReference>
<evidence type="ECO:0000256" key="5">
    <source>
        <dbReference type="ARBA" id="ARBA00022496"/>
    </source>
</evidence>
<keyword evidence="10 15" id="KW-0798">TonB box</keyword>
<feature type="domain" description="Secretin/TonB short N-terminal" evidence="17">
    <location>
        <begin position="59"/>
        <end position="110"/>
    </location>
</feature>